<keyword evidence="1 3" id="KW-0853">WD repeat</keyword>
<keyword evidence="5" id="KW-1185">Reference proteome</keyword>
<dbReference type="Pfam" id="PF00400">
    <property type="entry name" value="WD40"/>
    <property type="match status" value="3"/>
</dbReference>
<dbReference type="PROSITE" id="PS50294">
    <property type="entry name" value="WD_REPEATS_REGION"/>
    <property type="match status" value="1"/>
</dbReference>
<reference evidence="4" key="1">
    <citation type="submission" date="2025-08" db="UniProtKB">
        <authorList>
            <consortium name="Ensembl"/>
        </authorList>
    </citation>
    <scope>IDENTIFICATION</scope>
</reference>
<feature type="repeat" description="WD" evidence="3">
    <location>
        <begin position="125"/>
        <end position="142"/>
    </location>
</feature>
<organism evidence="4 5">
    <name type="scientific">Cairina moschata</name>
    <name type="common">Muscovy duck</name>
    <dbReference type="NCBI Taxonomy" id="8855"/>
    <lineage>
        <taxon>Eukaryota</taxon>
        <taxon>Metazoa</taxon>
        <taxon>Chordata</taxon>
        <taxon>Craniata</taxon>
        <taxon>Vertebrata</taxon>
        <taxon>Euteleostomi</taxon>
        <taxon>Archelosauria</taxon>
        <taxon>Archosauria</taxon>
        <taxon>Dinosauria</taxon>
        <taxon>Saurischia</taxon>
        <taxon>Theropoda</taxon>
        <taxon>Coelurosauria</taxon>
        <taxon>Aves</taxon>
        <taxon>Neognathae</taxon>
        <taxon>Galloanserae</taxon>
        <taxon>Anseriformes</taxon>
        <taxon>Anatidae</taxon>
        <taxon>Anatinae</taxon>
        <taxon>Cairina</taxon>
    </lineage>
</organism>
<keyword evidence="2" id="KW-0677">Repeat</keyword>
<dbReference type="PRINTS" id="PR00320">
    <property type="entry name" value="GPROTEINBRPT"/>
</dbReference>
<sequence length="347" mass="37811">IFPPFSFRDPFPLFLPLPLLVPPPPEEGFDWAAACVDLEEHLQRWGGGGAAMEHFSLDEGHFASVDSVLLLQGGTLCASGARDRNVNLWDLRQLGQAPGRVLLKALGTGRNGTHKGWVWCLAAKGTALSSGSWDSTVKLWDLGAEGQQFGEIREKAAVLCLSYRPDVLITGTYDKTVTVYDPRASQALVRSYKAHGSAVLSLAADDRLIVSGSEDRTLVVFDRRAGGVLQKLQLENYLLSMAYRGTQLWAGDNQGRVHVFGNSGGSFQPARYFDVGHRLQITGLWHSLGSLYTTSTDRTLRVHVPTDPPRTICSWTHDDVLNGISVEGDVVAAASGGLSVEVWRLRT</sequence>
<feature type="repeat" description="WD" evidence="3">
    <location>
        <begin position="58"/>
        <end position="92"/>
    </location>
</feature>
<evidence type="ECO:0000313" key="4">
    <source>
        <dbReference type="Ensembl" id="ENSCMMP00000006669.1"/>
    </source>
</evidence>
<dbReference type="InterPro" id="IPR036322">
    <property type="entry name" value="WD40_repeat_dom_sf"/>
</dbReference>
<evidence type="ECO:0000256" key="1">
    <source>
        <dbReference type="ARBA" id="ARBA00022574"/>
    </source>
</evidence>
<dbReference type="Ensembl" id="ENSCMMT00000007398.1">
    <property type="protein sequence ID" value="ENSCMMP00000006669.1"/>
    <property type="gene ID" value="ENSCMMG00000004134.1"/>
</dbReference>
<evidence type="ECO:0000256" key="3">
    <source>
        <dbReference type="PROSITE-ProRule" id="PRU00221"/>
    </source>
</evidence>
<dbReference type="AlphaFoldDB" id="A0A8C3BHT5"/>
<dbReference type="PROSITE" id="PS50082">
    <property type="entry name" value="WD_REPEATS_2"/>
    <property type="match status" value="2"/>
</dbReference>
<dbReference type="SUPFAM" id="SSF50978">
    <property type="entry name" value="WD40 repeat-like"/>
    <property type="match status" value="1"/>
</dbReference>
<dbReference type="PROSITE" id="PS00678">
    <property type="entry name" value="WD_REPEATS_1"/>
    <property type="match status" value="2"/>
</dbReference>
<accession>A0A8C3BHT5</accession>
<reference evidence="4" key="2">
    <citation type="submission" date="2025-09" db="UniProtKB">
        <authorList>
            <consortium name="Ensembl"/>
        </authorList>
    </citation>
    <scope>IDENTIFICATION</scope>
</reference>
<dbReference type="InterPro" id="IPR019775">
    <property type="entry name" value="WD40_repeat_CS"/>
</dbReference>
<dbReference type="PANTHER" id="PTHR19855">
    <property type="entry name" value="WD40 REPEAT PROTEIN 12, 37"/>
    <property type="match status" value="1"/>
</dbReference>
<name>A0A8C3BHT5_CAIMO</name>
<dbReference type="SMART" id="SM00320">
    <property type="entry name" value="WD40"/>
    <property type="match status" value="6"/>
</dbReference>
<dbReference type="InterPro" id="IPR020472">
    <property type="entry name" value="WD40_PAC1"/>
</dbReference>
<dbReference type="InterPro" id="IPR015943">
    <property type="entry name" value="WD40/YVTN_repeat-like_dom_sf"/>
</dbReference>
<dbReference type="PANTHER" id="PTHR19855:SF34">
    <property type="entry name" value="F-BOX_WD REPEAT-CONTAINING PROTEIN 9"/>
    <property type="match status" value="1"/>
</dbReference>
<dbReference type="Gene3D" id="2.130.10.10">
    <property type="entry name" value="YVTN repeat-like/Quinoprotein amine dehydrogenase"/>
    <property type="match status" value="2"/>
</dbReference>
<evidence type="ECO:0000313" key="5">
    <source>
        <dbReference type="Proteomes" id="UP000694556"/>
    </source>
</evidence>
<protein>
    <submittedName>
        <fullName evidence="4">F-box and WD repeat domain containing 9</fullName>
    </submittedName>
</protein>
<dbReference type="InterPro" id="IPR001680">
    <property type="entry name" value="WD40_rpt"/>
</dbReference>
<evidence type="ECO:0000256" key="2">
    <source>
        <dbReference type="ARBA" id="ARBA00022737"/>
    </source>
</evidence>
<dbReference type="Proteomes" id="UP000694556">
    <property type="component" value="Unassembled WGS sequence"/>
</dbReference>
<proteinExistence type="predicted"/>